<evidence type="ECO:0000313" key="1">
    <source>
        <dbReference type="EMBL" id="MBA0705284.1"/>
    </source>
</evidence>
<protein>
    <submittedName>
        <fullName evidence="1">Uncharacterized protein</fullName>
    </submittedName>
</protein>
<keyword evidence="2" id="KW-1185">Reference proteome</keyword>
<dbReference type="AlphaFoldDB" id="A0A7J8Z1P4"/>
<comment type="caution">
    <text evidence="1">The sequence shown here is derived from an EMBL/GenBank/DDBJ whole genome shotgun (WGS) entry which is preliminary data.</text>
</comment>
<gene>
    <name evidence="1" type="ORF">Golax_017488</name>
</gene>
<accession>A0A7J8Z1P4</accession>
<feature type="non-terminal residue" evidence="1">
    <location>
        <position position="23"/>
    </location>
</feature>
<reference evidence="1 2" key="1">
    <citation type="journal article" date="2019" name="Genome Biol. Evol.">
        <title>Insights into the evolution of the New World diploid cottons (Gossypium, subgenus Houzingenia) based on genome sequencing.</title>
        <authorList>
            <person name="Grover C.E."/>
            <person name="Arick M.A. 2nd"/>
            <person name="Thrash A."/>
            <person name="Conover J.L."/>
            <person name="Sanders W.S."/>
            <person name="Peterson D.G."/>
            <person name="Frelichowski J.E."/>
            <person name="Scheffler J.A."/>
            <person name="Scheffler B.E."/>
            <person name="Wendel J.F."/>
        </authorList>
    </citation>
    <scope>NUCLEOTIDE SEQUENCE [LARGE SCALE GENOMIC DNA]</scope>
    <source>
        <strain evidence="1">4</strain>
        <tissue evidence="1">Leaf</tissue>
    </source>
</reference>
<dbReference type="Proteomes" id="UP000593574">
    <property type="component" value="Unassembled WGS sequence"/>
</dbReference>
<proteinExistence type="predicted"/>
<name>A0A7J8Z1P4_9ROSI</name>
<sequence>MMLTMSIVRKHASSAQNFFMVIF</sequence>
<evidence type="ECO:0000313" key="2">
    <source>
        <dbReference type="Proteomes" id="UP000593574"/>
    </source>
</evidence>
<organism evidence="1 2">
    <name type="scientific">Gossypium laxum</name>
    <dbReference type="NCBI Taxonomy" id="34288"/>
    <lineage>
        <taxon>Eukaryota</taxon>
        <taxon>Viridiplantae</taxon>
        <taxon>Streptophyta</taxon>
        <taxon>Embryophyta</taxon>
        <taxon>Tracheophyta</taxon>
        <taxon>Spermatophyta</taxon>
        <taxon>Magnoliopsida</taxon>
        <taxon>eudicotyledons</taxon>
        <taxon>Gunneridae</taxon>
        <taxon>Pentapetalae</taxon>
        <taxon>rosids</taxon>
        <taxon>malvids</taxon>
        <taxon>Malvales</taxon>
        <taxon>Malvaceae</taxon>
        <taxon>Malvoideae</taxon>
        <taxon>Gossypium</taxon>
    </lineage>
</organism>
<dbReference type="EMBL" id="JABEZV010000002">
    <property type="protein sequence ID" value="MBA0705284.1"/>
    <property type="molecule type" value="Genomic_DNA"/>
</dbReference>